<feature type="compositionally biased region" description="Low complexity" evidence="1">
    <location>
        <begin position="110"/>
        <end position="127"/>
    </location>
</feature>
<dbReference type="Proteomes" id="UP001189429">
    <property type="component" value="Unassembled WGS sequence"/>
</dbReference>
<feature type="region of interest" description="Disordered" evidence="1">
    <location>
        <begin position="103"/>
        <end position="141"/>
    </location>
</feature>
<accession>A0ABN9RET1</accession>
<comment type="caution">
    <text evidence="2">The sequence shown here is derived from an EMBL/GenBank/DDBJ whole genome shotgun (WGS) entry which is preliminary data.</text>
</comment>
<keyword evidence="3" id="KW-1185">Reference proteome</keyword>
<evidence type="ECO:0000256" key="1">
    <source>
        <dbReference type="SAM" id="MobiDB-lite"/>
    </source>
</evidence>
<dbReference type="EMBL" id="CAUYUJ010006393">
    <property type="protein sequence ID" value="CAK0817222.1"/>
    <property type="molecule type" value="Genomic_DNA"/>
</dbReference>
<reference evidence="2" key="1">
    <citation type="submission" date="2023-10" db="EMBL/GenBank/DDBJ databases">
        <authorList>
            <person name="Chen Y."/>
            <person name="Shah S."/>
            <person name="Dougan E. K."/>
            <person name="Thang M."/>
            <person name="Chan C."/>
        </authorList>
    </citation>
    <scope>NUCLEOTIDE SEQUENCE [LARGE SCALE GENOMIC DNA]</scope>
</reference>
<sequence>ACGAVTTEEECLEERSAAELSEVVSAESMRVLHPFHHKVVGMYLGRLKDLPAAARVQIAEQLMEAQCRLSKSESHPLLGKLAELAARAHLELGDAGAAALEASAMRRRSSPCPTAAPPTSATLSAAAGSGWRPPGAAAEAP</sequence>
<evidence type="ECO:0000313" key="3">
    <source>
        <dbReference type="Proteomes" id="UP001189429"/>
    </source>
</evidence>
<feature type="non-terminal residue" evidence="2">
    <location>
        <position position="1"/>
    </location>
</feature>
<protein>
    <submittedName>
        <fullName evidence="2">Uncharacterized protein</fullName>
    </submittedName>
</protein>
<evidence type="ECO:0000313" key="2">
    <source>
        <dbReference type="EMBL" id="CAK0817222.1"/>
    </source>
</evidence>
<gene>
    <name evidence="2" type="ORF">PCOR1329_LOCUS19887</name>
</gene>
<name>A0ABN9RET1_9DINO</name>
<organism evidence="2 3">
    <name type="scientific">Prorocentrum cordatum</name>
    <dbReference type="NCBI Taxonomy" id="2364126"/>
    <lineage>
        <taxon>Eukaryota</taxon>
        <taxon>Sar</taxon>
        <taxon>Alveolata</taxon>
        <taxon>Dinophyceae</taxon>
        <taxon>Prorocentrales</taxon>
        <taxon>Prorocentraceae</taxon>
        <taxon>Prorocentrum</taxon>
    </lineage>
</organism>
<proteinExistence type="predicted"/>